<dbReference type="InterPro" id="IPR002559">
    <property type="entry name" value="Transposase_11"/>
</dbReference>
<keyword evidence="5" id="KW-0812">Transmembrane</keyword>
<dbReference type="Pfam" id="PF01609">
    <property type="entry name" value="DDE_Tnp_1"/>
    <property type="match status" value="1"/>
</dbReference>
<evidence type="ECO:0000256" key="3">
    <source>
        <dbReference type="ARBA" id="ARBA00023125"/>
    </source>
</evidence>
<dbReference type="AlphaFoldDB" id="A0ABD5SPS9"/>
<dbReference type="GO" id="GO:0003677">
    <property type="term" value="F:DNA binding"/>
    <property type="evidence" value="ECO:0007669"/>
    <property type="project" value="UniProtKB-KW"/>
</dbReference>
<accession>A0ABD5SPS9</accession>
<keyword evidence="3" id="KW-0238">DNA-binding</keyword>
<feature type="domain" description="Transposase IS4-like" evidence="6">
    <location>
        <begin position="114"/>
        <end position="358"/>
    </location>
</feature>
<dbReference type="GO" id="GO:0006310">
    <property type="term" value="P:DNA recombination"/>
    <property type="evidence" value="ECO:0007669"/>
    <property type="project" value="UniProtKB-KW"/>
</dbReference>
<dbReference type="SUPFAM" id="SSF53098">
    <property type="entry name" value="Ribonuclease H-like"/>
    <property type="match status" value="1"/>
</dbReference>
<evidence type="ECO:0000256" key="5">
    <source>
        <dbReference type="SAM" id="Phobius"/>
    </source>
</evidence>
<dbReference type="EMBL" id="JBHSWV010000163">
    <property type="protein sequence ID" value="MFC6765612.1"/>
    <property type="molecule type" value="Genomic_DNA"/>
</dbReference>
<evidence type="ECO:0000256" key="4">
    <source>
        <dbReference type="ARBA" id="ARBA00023172"/>
    </source>
</evidence>
<protein>
    <submittedName>
        <fullName evidence="7">IS4 family transposase</fullName>
    </submittedName>
</protein>
<sequence>MDRWLHLICQELNNLFPPRSVRDHGRATDLIERNRHIDATPFLWTFLVGTTQADGSVSAVHDLYRVFTGDDVAYSSIQQWITPELTDLLVDLVDYVSVELGRTELSLGGRYGRFRDVFIPDATICTLSPESIDDFPGFGDDHAGAKLHVVESLASVAPYLESITSARTQETTQFEIDEWVEDSLTMFDLGYLDYNRLGRIETNGGWFVCRLNADANPRVSEEPRTLRGNSIDLEGMHLQEVLPDLFRQTIDVTATVGADQDDPHLPYELRVIGVRHEDDEDAPTYRDDVEADHEYHLYATNLPRDAFAPRELAALYSNRWSVETVIQECKEVFGLEVIPVRREPAVTCFLLAALLMLLVSRYLLRRVRARLGPATRASVEETTRIQPMRFSKRLQRFSGRLLETMATQLGYSSESVGLVILEGAIDPNVDRHALTERVAYGTVDPNLTNDGELATIRPG</sequence>
<evidence type="ECO:0000259" key="6">
    <source>
        <dbReference type="Pfam" id="PF01609"/>
    </source>
</evidence>
<gene>
    <name evidence="7" type="ORF">ACFQE6_11620</name>
</gene>
<evidence type="ECO:0000256" key="1">
    <source>
        <dbReference type="ARBA" id="ARBA00010075"/>
    </source>
</evidence>
<evidence type="ECO:0000313" key="7">
    <source>
        <dbReference type="EMBL" id="MFC6765612.1"/>
    </source>
</evidence>
<evidence type="ECO:0000313" key="8">
    <source>
        <dbReference type="Proteomes" id="UP001596383"/>
    </source>
</evidence>
<dbReference type="PANTHER" id="PTHR33258:SF1">
    <property type="entry name" value="TRANSPOSASE INSL FOR INSERTION SEQUENCE ELEMENT IS186A-RELATED"/>
    <property type="match status" value="1"/>
</dbReference>
<comment type="similarity">
    <text evidence="1">Belongs to the transposase 11 family.</text>
</comment>
<organism evidence="7 8">
    <name type="scientific">Natrinema soli</name>
    <dbReference type="NCBI Taxonomy" id="1930624"/>
    <lineage>
        <taxon>Archaea</taxon>
        <taxon>Methanobacteriati</taxon>
        <taxon>Methanobacteriota</taxon>
        <taxon>Stenosarchaea group</taxon>
        <taxon>Halobacteria</taxon>
        <taxon>Halobacteriales</taxon>
        <taxon>Natrialbaceae</taxon>
        <taxon>Natrinema</taxon>
    </lineage>
</organism>
<feature type="transmembrane region" description="Helical" evidence="5">
    <location>
        <begin position="344"/>
        <end position="364"/>
    </location>
</feature>
<dbReference type="RefSeq" id="WP_273738635.1">
    <property type="nucleotide sequence ID" value="NZ_JAQIVI010000163.1"/>
</dbReference>
<keyword evidence="4" id="KW-0233">DNA recombination</keyword>
<keyword evidence="2" id="KW-0815">Transposition</keyword>
<keyword evidence="5" id="KW-1133">Transmembrane helix</keyword>
<comment type="caution">
    <text evidence="7">The sequence shown here is derived from an EMBL/GenBank/DDBJ whole genome shotgun (WGS) entry which is preliminary data.</text>
</comment>
<evidence type="ECO:0000256" key="2">
    <source>
        <dbReference type="ARBA" id="ARBA00022578"/>
    </source>
</evidence>
<dbReference type="InterPro" id="IPR047952">
    <property type="entry name" value="Transpos_IS4"/>
</dbReference>
<dbReference type="InterPro" id="IPR012337">
    <property type="entry name" value="RNaseH-like_sf"/>
</dbReference>
<name>A0ABD5SPS9_9EURY</name>
<dbReference type="GO" id="GO:0032196">
    <property type="term" value="P:transposition"/>
    <property type="evidence" value="ECO:0007669"/>
    <property type="project" value="UniProtKB-KW"/>
</dbReference>
<keyword evidence="5" id="KW-0472">Membrane</keyword>
<keyword evidence="8" id="KW-1185">Reference proteome</keyword>
<dbReference type="NCBIfam" id="NF033592">
    <property type="entry name" value="transpos_IS4_1"/>
    <property type="match status" value="1"/>
</dbReference>
<reference evidence="7 8" key="1">
    <citation type="journal article" date="2019" name="Int. J. Syst. Evol. Microbiol.">
        <title>The Global Catalogue of Microorganisms (GCM) 10K type strain sequencing project: providing services to taxonomists for standard genome sequencing and annotation.</title>
        <authorList>
            <consortium name="The Broad Institute Genomics Platform"/>
            <consortium name="The Broad Institute Genome Sequencing Center for Infectious Disease"/>
            <person name="Wu L."/>
            <person name="Ma J."/>
        </authorList>
    </citation>
    <scope>NUCLEOTIDE SEQUENCE [LARGE SCALE GENOMIC DNA]</scope>
    <source>
        <strain evidence="7 8">LMG 29247</strain>
    </source>
</reference>
<dbReference type="Proteomes" id="UP001596383">
    <property type="component" value="Unassembled WGS sequence"/>
</dbReference>
<dbReference type="PANTHER" id="PTHR33258">
    <property type="entry name" value="TRANSPOSASE INSL FOR INSERTION SEQUENCE ELEMENT IS186A-RELATED"/>
    <property type="match status" value="1"/>
</dbReference>
<proteinExistence type="inferred from homology"/>